<dbReference type="STRING" id="416874.SAMN04487958_106228"/>
<dbReference type="InterPro" id="IPR058840">
    <property type="entry name" value="AAA_SelU"/>
</dbReference>
<evidence type="ECO:0000313" key="4">
    <source>
        <dbReference type="EMBL" id="SES07090.1"/>
    </source>
</evidence>
<reference evidence="5" key="1">
    <citation type="submission" date="2016-10" db="EMBL/GenBank/DDBJ databases">
        <authorList>
            <person name="Varghese N."/>
            <person name="Submissions S."/>
        </authorList>
    </citation>
    <scope>NUCLEOTIDE SEQUENCE [LARGE SCALE GENOMIC DNA]</scope>
    <source>
        <strain evidence="5">CGMCC 1.6495</strain>
    </source>
</reference>
<dbReference type="InterPro" id="IPR017582">
    <property type="entry name" value="SelU"/>
</dbReference>
<comment type="catalytic activity">
    <reaction evidence="2">
        <text>5-methylaminomethyl-S-(2E)-geranyl-thiouridine(34) in tRNA + selenophosphate + H(+) = 5-methylaminomethyl-2-(Se-phospho)selenouridine(34) in tRNA + (2E)-thiogeraniol</text>
        <dbReference type="Rhea" id="RHEA:60172"/>
        <dbReference type="Rhea" id="RHEA-COMP:14654"/>
        <dbReference type="Rhea" id="RHEA-COMP:15523"/>
        <dbReference type="ChEBI" id="CHEBI:15378"/>
        <dbReference type="ChEBI" id="CHEBI:16144"/>
        <dbReference type="ChEBI" id="CHEBI:140632"/>
        <dbReference type="ChEBI" id="CHEBI:143702"/>
        <dbReference type="ChEBI" id="CHEBI:143703"/>
    </reaction>
</comment>
<dbReference type="SUPFAM" id="SSF52821">
    <property type="entry name" value="Rhodanese/Cell cycle control phosphatase"/>
    <property type="match status" value="1"/>
</dbReference>
<dbReference type="Pfam" id="PF00581">
    <property type="entry name" value="Rhodanese"/>
    <property type="match status" value="1"/>
</dbReference>
<keyword evidence="5" id="KW-1185">Reference proteome</keyword>
<keyword evidence="2" id="KW-0808">Transferase</keyword>
<gene>
    <name evidence="2" type="primary">selU</name>
    <name evidence="4" type="ORF">SAMN04487958_106228</name>
</gene>
<evidence type="ECO:0000313" key="5">
    <source>
        <dbReference type="Proteomes" id="UP000198505"/>
    </source>
</evidence>
<dbReference type="PANTHER" id="PTHR30401">
    <property type="entry name" value="TRNA 2-SELENOURIDINE SYNTHASE"/>
    <property type="match status" value="1"/>
</dbReference>
<comment type="similarity">
    <text evidence="2">Belongs to the SelU family.</text>
</comment>
<dbReference type="InterPro" id="IPR036873">
    <property type="entry name" value="Rhodanese-like_dom_sf"/>
</dbReference>
<comment type="catalytic activity">
    <reaction evidence="2">
        <text>5-methylaminomethyl-2-thiouridine(34) in tRNA + (2E)-geranyl diphosphate = 5-methylaminomethyl-S-(2E)-geranyl-thiouridine(34) in tRNA + diphosphate</text>
        <dbReference type="Rhea" id="RHEA:14085"/>
        <dbReference type="Rhea" id="RHEA-COMP:10195"/>
        <dbReference type="Rhea" id="RHEA-COMP:14654"/>
        <dbReference type="ChEBI" id="CHEBI:33019"/>
        <dbReference type="ChEBI" id="CHEBI:58057"/>
        <dbReference type="ChEBI" id="CHEBI:74455"/>
        <dbReference type="ChEBI" id="CHEBI:140632"/>
    </reaction>
</comment>
<comment type="catalytic activity">
    <reaction evidence="2">
        <text>5-methylaminomethyl-2-(Se-phospho)selenouridine(34) in tRNA + H2O = 5-methylaminomethyl-2-selenouridine(34) in tRNA + phosphate</text>
        <dbReference type="Rhea" id="RHEA:60176"/>
        <dbReference type="Rhea" id="RHEA-COMP:10196"/>
        <dbReference type="Rhea" id="RHEA-COMP:15523"/>
        <dbReference type="ChEBI" id="CHEBI:15377"/>
        <dbReference type="ChEBI" id="CHEBI:43474"/>
        <dbReference type="ChEBI" id="CHEBI:82743"/>
        <dbReference type="ChEBI" id="CHEBI:143702"/>
    </reaction>
</comment>
<dbReference type="NCBIfam" id="NF008750">
    <property type="entry name" value="PRK11784.1-2"/>
    <property type="match status" value="1"/>
</dbReference>
<comment type="subunit">
    <text evidence="2">Monomer.</text>
</comment>
<protein>
    <recommendedName>
        <fullName evidence="2">tRNA 2-selenouridine synthase</fullName>
        <ecNumber evidence="2">2.9.1.3</ecNumber>
    </recommendedName>
</protein>
<evidence type="ECO:0000256" key="2">
    <source>
        <dbReference type="HAMAP-Rule" id="MF_01622"/>
    </source>
</evidence>
<dbReference type="EC" id="2.9.1.3" evidence="2"/>
<feature type="active site" description="S-selanylcysteine intermediate" evidence="2">
    <location>
        <position position="96"/>
    </location>
</feature>
<evidence type="ECO:0000256" key="1">
    <source>
        <dbReference type="ARBA" id="ARBA00023266"/>
    </source>
</evidence>
<comment type="catalytic activity">
    <reaction evidence="2">
        <text>5-methylaminomethyl-2-thiouridine(34) in tRNA + selenophosphate + (2E)-geranyl diphosphate + H2O + H(+) = 5-methylaminomethyl-2-selenouridine(34) in tRNA + (2E)-thiogeraniol + phosphate + diphosphate</text>
        <dbReference type="Rhea" id="RHEA:42716"/>
        <dbReference type="Rhea" id="RHEA-COMP:10195"/>
        <dbReference type="Rhea" id="RHEA-COMP:10196"/>
        <dbReference type="ChEBI" id="CHEBI:15377"/>
        <dbReference type="ChEBI" id="CHEBI:15378"/>
        <dbReference type="ChEBI" id="CHEBI:16144"/>
        <dbReference type="ChEBI" id="CHEBI:33019"/>
        <dbReference type="ChEBI" id="CHEBI:43474"/>
        <dbReference type="ChEBI" id="CHEBI:58057"/>
        <dbReference type="ChEBI" id="CHEBI:74455"/>
        <dbReference type="ChEBI" id="CHEBI:82743"/>
        <dbReference type="ChEBI" id="CHEBI:143703"/>
        <dbReference type="EC" id="2.9.1.3"/>
    </reaction>
</comment>
<dbReference type="Proteomes" id="UP000198505">
    <property type="component" value="Unassembled WGS sequence"/>
</dbReference>
<dbReference type="EMBL" id="FOGS01000006">
    <property type="protein sequence ID" value="SES07090.1"/>
    <property type="molecule type" value="Genomic_DNA"/>
</dbReference>
<sequence>MILPTVSADPQLIRQGLPLIDVRAPVEFAKGALPGAVNLPLMDDEERRRVGIAYKEQGQQAAIALGNELVSGAVKEARMAAWRDYLTRHPEAVIYCFRGGLRSQIVQQWLAESGVVRPRIEGGWKALRQRLLAHIDGAAQQPLLVVGGLTGCAKTVLINRLANGVDLEGFAKHKGSAFGRSPEPPPCQIDFEHRLSKRLLELPGPLVVEDESRQIGEVNVPLSFWGAMERAPRLRVEMPLDWRLEQLRRDYILDLEHAYQLRYGPEEGWQRMCQQLSNALLRLKKRLGSARLQRLQRLQELAFAAHEQGNTQAHEAWLAPLLTEYYDPMYRYHLERQRDAGVPEYHVGDWESCLAAARQWSLDQTVTR</sequence>
<dbReference type="Gene3D" id="3.40.250.10">
    <property type="entry name" value="Rhodanese-like domain"/>
    <property type="match status" value="1"/>
</dbReference>
<dbReference type="NCBIfam" id="TIGR03167">
    <property type="entry name" value="tRNA_sel_U_synt"/>
    <property type="match status" value="1"/>
</dbReference>
<keyword evidence="1 2" id="KW-0711">Selenium</keyword>
<comment type="function">
    <text evidence="2">Involved in the post-transcriptional modification of the uridine at the wobble position (U34) of tRNA(Lys), tRNA(Glu) and tRNA(Gln). Catalyzes the conversion of 2-thiouridine (S2U-RNA) to 2-selenouridine (Se2U-RNA). Acts in a two-step process involving geranylation of 2-thiouridine (S2U) to S-geranyl-2-thiouridine (geS2U) and subsequent selenation of the latter derivative to 2-selenouridine (Se2U) in the tRNA chain.</text>
</comment>
<name>A0A1H9UC06_9GAMM</name>
<organism evidence="4 5">
    <name type="scientific">Vreelandella subterranea</name>
    <dbReference type="NCBI Taxonomy" id="416874"/>
    <lineage>
        <taxon>Bacteria</taxon>
        <taxon>Pseudomonadati</taxon>
        <taxon>Pseudomonadota</taxon>
        <taxon>Gammaproteobacteria</taxon>
        <taxon>Oceanospirillales</taxon>
        <taxon>Halomonadaceae</taxon>
        <taxon>Vreelandella</taxon>
    </lineage>
</organism>
<dbReference type="GO" id="GO:0016765">
    <property type="term" value="F:transferase activity, transferring alkyl or aryl (other than methyl) groups"/>
    <property type="evidence" value="ECO:0007669"/>
    <property type="project" value="UniProtKB-UniRule"/>
</dbReference>
<accession>A0A1H9UC06</accession>
<dbReference type="AlphaFoldDB" id="A0A1H9UC06"/>
<dbReference type="PANTHER" id="PTHR30401:SF0">
    <property type="entry name" value="TRNA 2-SELENOURIDINE SYNTHASE"/>
    <property type="match status" value="1"/>
</dbReference>
<dbReference type="Pfam" id="PF26341">
    <property type="entry name" value="AAA_SelU"/>
    <property type="match status" value="1"/>
</dbReference>
<proteinExistence type="inferred from homology"/>
<dbReference type="InterPro" id="IPR001763">
    <property type="entry name" value="Rhodanese-like_dom"/>
</dbReference>
<evidence type="ECO:0000259" key="3">
    <source>
        <dbReference type="PROSITE" id="PS50206"/>
    </source>
</evidence>
<dbReference type="PROSITE" id="PS50206">
    <property type="entry name" value="RHODANESE_3"/>
    <property type="match status" value="1"/>
</dbReference>
<dbReference type="GO" id="GO:0043828">
    <property type="term" value="F:tRNA 2-selenouridine synthase activity"/>
    <property type="evidence" value="ECO:0007669"/>
    <property type="project" value="UniProtKB-EC"/>
</dbReference>
<feature type="domain" description="Rhodanese" evidence="3">
    <location>
        <begin position="13"/>
        <end position="136"/>
    </location>
</feature>
<dbReference type="SMART" id="SM00450">
    <property type="entry name" value="RHOD"/>
    <property type="match status" value="1"/>
</dbReference>
<dbReference type="RefSeq" id="WP_092827779.1">
    <property type="nucleotide sequence ID" value="NZ_FOGS01000006.1"/>
</dbReference>
<dbReference type="NCBIfam" id="NF008751">
    <property type="entry name" value="PRK11784.1-3"/>
    <property type="match status" value="1"/>
</dbReference>
<dbReference type="HAMAP" id="MF_01622">
    <property type="entry name" value="tRNA_sel_U_synth"/>
    <property type="match status" value="1"/>
</dbReference>
<dbReference type="GO" id="GO:0002098">
    <property type="term" value="P:tRNA wobble uridine modification"/>
    <property type="evidence" value="ECO:0007669"/>
    <property type="project" value="UniProtKB-UniRule"/>
</dbReference>